<dbReference type="AlphaFoldDB" id="A0AAV1XTR6"/>
<keyword evidence="2" id="KW-1185">Reference proteome</keyword>
<dbReference type="EMBL" id="CAXHTB010000018">
    <property type="protein sequence ID" value="CAL0325216.1"/>
    <property type="molecule type" value="Genomic_DNA"/>
</dbReference>
<comment type="caution">
    <text evidence="1">The sequence shown here is derived from an EMBL/GenBank/DDBJ whole genome shotgun (WGS) entry which is preliminary data.</text>
</comment>
<dbReference type="Pfam" id="PF24046">
    <property type="entry name" value="At4g08330"/>
    <property type="match status" value="1"/>
</dbReference>
<evidence type="ECO:0000313" key="2">
    <source>
        <dbReference type="Proteomes" id="UP001497480"/>
    </source>
</evidence>
<name>A0AAV1XTR6_LUPLU</name>
<dbReference type="PANTHER" id="PTHR33674">
    <property type="entry name" value="METHIONINE-S-OXIDE REDUCTASE"/>
    <property type="match status" value="1"/>
</dbReference>
<gene>
    <name evidence="1" type="ORF">LLUT_LOCUS26276</name>
</gene>
<protein>
    <submittedName>
        <fullName evidence="1">Uncharacterized protein</fullName>
    </submittedName>
</protein>
<evidence type="ECO:0000313" key="1">
    <source>
        <dbReference type="EMBL" id="CAL0325216.1"/>
    </source>
</evidence>
<sequence length="184" mass="21260">MIHNADMVKASSQQLHFSSFIRDVNYSCGSCGYELNLNSSNRNTSSFIDSKCYNKFIKKGFISFFSIDETRFSQLHQLPYSFSWLPFFNYKRQWSLSLFQPSTTTTRKRRTKLLCRMCGTHLGYGYTLPNPHSQSWDGMSESRIYDIKLSALQPSVYDYPSQSSHDMNNGIYDYENGASSISVM</sequence>
<organism evidence="1 2">
    <name type="scientific">Lupinus luteus</name>
    <name type="common">European yellow lupine</name>
    <dbReference type="NCBI Taxonomy" id="3873"/>
    <lineage>
        <taxon>Eukaryota</taxon>
        <taxon>Viridiplantae</taxon>
        <taxon>Streptophyta</taxon>
        <taxon>Embryophyta</taxon>
        <taxon>Tracheophyta</taxon>
        <taxon>Spermatophyta</taxon>
        <taxon>Magnoliopsida</taxon>
        <taxon>eudicotyledons</taxon>
        <taxon>Gunneridae</taxon>
        <taxon>Pentapetalae</taxon>
        <taxon>rosids</taxon>
        <taxon>fabids</taxon>
        <taxon>Fabales</taxon>
        <taxon>Fabaceae</taxon>
        <taxon>Papilionoideae</taxon>
        <taxon>50 kb inversion clade</taxon>
        <taxon>genistoids sensu lato</taxon>
        <taxon>core genistoids</taxon>
        <taxon>Genisteae</taxon>
        <taxon>Lupinus</taxon>
    </lineage>
</organism>
<dbReference type="Proteomes" id="UP001497480">
    <property type="component" value="Unassembled WGS sequence"/>
</dbReference>
<proteinExistence type="predicted"/>
<dbReference type="PANTHER" id="PTHR33674:SF4">
    <property type="entry name" value="CENP-V_GFA DOMAIN-CONTAINING PROTEIN"/>
    <property type="match status" value="1"/>
</dbReference>
<accession>A0AAV1XTR6</accession>
<reference evidence="1 2" key="1">
    <citation type="submission" date="2024-03" db="EMBL/GenBank/DDBJ databases">
        <authorList>
            <person name="Martinez-Hernandez J."/>
        </authorList>
    </citation>
    <scope>NUCLEOTIDE SEQUENCE [LARGE SCALE GENOMIC DNA]</scope>
</reference>
<dbReference type="InterPro" id="IPR045282">
    <property type="entry name" value="At4g08330-like"/>
</dbReference>